<dbReference type="InterPro" id="IPR025602">
    <property type="entry name" value="BCP1_family"/>
</dbReference>
<dbReference type="AlphaFoldDB" id="A0AAD5XS66"/>
<evidence type="ECO:0000256" key="2">
    <source>
        <dbReference type="PIRNR" id="PIRNR028983"/>
    </source>
</evidence>
<dbReference type="EMBL" id="JADGJW010001320">
    <property type="protein sequence ID" value="KAJ3204259.1"/>
    <property type="molecule type" value="Genomic_DNA"/>
</dbReference>
<comment type="function">
    <text evidence="2">Involved in nuclear export, actin cytoskeleton organization and vesicular transport.</text>
</comment>
<dbReference type="Proteomes" id="UP001211065">
    <property type="component" value="Unassembled WGS sequence"/>
</dbReference>
<sequence>MENELKRKEVDSEESDNELMEIDVNFDFFDFKEVDFLGLKTLLKQSFSADHTLFNLSEISDLIIKQSNVGCTVKADDSTDPYAFISVINLNLHSSNESINQIKDYFLEKTRRNINMHKKLIELFDRKIDTNSNNPCVGLIFNERFINMPPQIFPQMLKMTLEEIEWAVEEGEKFNFDYYLVPAKIYEEIESKIDNEGNLIVMEETEPKKKKNKQSNTTTLYFQPEDEIFQEYCEIKCDFKFSNPNQESDSKRTFQDFGIEPSRRLLLIKSENLKKVLADVEMKF</sequence>
<gene>
    <name evidence="3" type="primary">BCP1</name>
    <name evidence="3" type="ORF">HK099_001223</name>
</gene>
<dbReference type="Pfam" id="PF13862">
    <property type="entry name" value="BCCIP"/>
    <property type="match status" value="1"/>
</dbReference>
<comment type="caution">
    <text evidence="3">The sequence shown here is derived from an EMBL/GenBank/DDBJ whole genome shotgun (WGS) entry which is preliminary data.</text>
</comment>
<name>A0AAD5XS66_9FUNG</name>
<dbReference type="PANTHER" id="PTHR13261">
    <property type="entry name" value="BRCA2 AND CDKN1A INTERACTING PROTEIN"/>
    <property type="match status" value="1"/>
</dbReference>
<keyword evidence="2" id="KW-0539">Nucleus</keyword>
<keyword evidence="2" id="KW-0653">Protein transport</keyword>
<dbReference type="PIRSF" id="PIRSF028983">
    <property type="entry name" value="BCP1"/>
    <property type="match status" value="1"/>
</dbReference>
<proteinExistence type="inferred from homology"/>
<evidence type="ECO:0000313" key="4">
    <source>
        <dbReference type="Proteomes" id="UP001211065"/>
    </source>
</evidence>
<keyword evidence="4" id="KW-1185">Reference proteome</keyword>
<keyword evidence="2" id="KW-0813">Transport</keyword>
<comment type="similarity">
    <text evidence="1 2">Belongs to the BCP1 family.</text>
</comment>
<organism evidence="3 4">
    <name type="scientific">Clydaea vesicula</name>
    <dbReference type="NCBI Taxonomy" id="447962"/>
    <lineage>
        <taxon>Eukaryota</taxon>
        <taxon>Fungi</taxon>
        <taxon>Fungi incertae sedis</taxon>
        <taxon>Chytridiomycota</taxon>
        <taxon>Chytridiomycota incertae sedis</taxon>
        <taxon>Chytridiomycetes</taxon>
        <taxon>Lobulomycetales</taxon>
        <taxon>Lobulomycetaceae</taxon>
        <taxon>Clydaea</taxon>
    </lineage>
</organism>
<accession>A0AAD5XS66</accession>
<evidence type="ECO:0000313" key="3">
    <source>
        <dbReference type="EMBL" id="KAJ3204259.1"/>
    </source>
</evidence>
<dbReference type="GO" id="GO:0005634">
    <property type="term" value="C:nucleus"/>
    <property type="evidence" value="ECO:0007669"/>
    <property type="project" value="UniProtKB-SubCell"/>
</dbReference>
<comment type="subcellular location">
    <subcellularLocation>
        <location evidence="2">Nucleus</location>
    </subcellularLocation>
</comment>
<dbReference type="GO" id="GO:0015031">
    <property type="term" value="P:protein transport"/>
    <property type="evidence" value="ECO:0007669"/>
    <property type="project" value="UniProtKB-KW"/>
</dbReference>
<protein>
    <recommendedName>
        <fullName evidence="2">Protein BCP1</fullName>
    </recommendedName>
</protein>
<dbReference type="PANTHER" id="PTHR13261:SF0">
    <property type="entry name" value="BRCA2 AND CDKN1A-INTERACTING PROTEIN"/>
    <property type="match status" value="1"/>
</dbReference>
<reference evidence="3" key="1">
    <citation type="submission" date="2020-05" db="EMBL/GenBank/DDBJ databases">
        <title>Phylogenomic resolution of chytrid fungi.</title>
        <authorList>
            <person name="Stajich J.E."/>
            <person name="Amses K."/>
            <person name="Simmons R."/>
            <person name="Seto K."/>
            <person name="Myers J."/>
            <person name="Bonds A."/>
            <person name="Quandt C.A."/>
            <person name="Barry K."/>
            <person name="Liu P."/>
            <person name="Grigoriev I."/>
            <person name="Longcore J.E."/>
            <person name="James T.Y."/>
        </authorList>
    </citation>
    <scope>NUCLEOTIDE SEQUENCE</scope>
    <source>
        <strain evidence="3">JEL0476</strain>
    </source>
</reference>
<evidence type="ECO:0000256" key="1">
    <source>
        <dbReference type="ARBA" id="ARBA00006781"/>
    </source>
</evidence>